<dbReference type="OrthoDB" id="69646at2759"/>
<keyword evidence="3" id="KW-1003">Cell membrane</keyword>
<dbReference type="GO" id="GO:0005886">
    <property type="term" value="C:plasma membrane"/>
    <property type="evidence" value="ECO:0007669"/>
    <property type="project" value="UniProtKB-SubCell"/>
</dbReference>
<keyword evidence="9" id="KW-1185">Reference proteome</keyword>
<evidence type="ECO:0008006" key="10">
    <source>
        <dbReference type="Google" id="ProtNLM"/>
    </source>
</evidence>
<dbReference type="Proteomes" id="UP001141806">
    <property type="component" value="Unassembled WGS sequence"/>
</dbReference>
<feature type="transmembrane region" description="Helical" evidence="7">
    <location>
        <begin position="648"/>
        <end position="665"/>
    </location>
</feature>
<organism evidence="8 9">
    <name type="scientific">Protea cynaroides</name>
    <dbReference type="NCBI Taxonomy" id="273540"/>
    <lineage>
        <taxon>Eukaryota</taxon>
        <taxon>Viridiplantae</taxon>
        <taxon>Streptophyta</taxon>
        <taxon>Embryophyta</taxon>
        <taxon>Tracheophyta</taxon>
        <taxon>Spermatophyta</taxon>
        <taxon>Magnoliopsida</taxon>
        <taxon>Proteales</taxon>
        <taxon>Proteaceae</taxon>
        <taxon>Protea</taxon>
    </lineage>
</organism>
<comment type="subcellular location">
    <subcellularLocation>
        <location evidence="1">Cell membrane</location>
        <topology evidence="1">Multi-pass membrane protein</topology>
    </subcellularLocation>
</comment>
<evidence type="ECO:0000256" key="5">
    <source>
        <dbReference type="ARBA" id="ARBA00022989"/>
    </source>
</evidence>
<protein>
    <recommendedName>
        <fullName evidence="10">EGF-like domain-containing protein</fullName>
    </recommendedName>
</protein>
<reference evidence="8" key="1">
    <citation type="journal article" date="2023" name="Plant J.">
        <title>The genome of the king protea, Protea cynaroides.</title>
        <authorList>
            <person name="Chang J."/>
            <person name="Duong T.A."/>
            <person name="Schoeman C."/>
            <person name="Ma X."/>
            <person name="Roodt D."/>
            <person name="Barker N."/>
            <person name="Li Z."/>
            <person name="Van de Peer Y."/>
            <person name="Mizrachi E."/>
        </authorList>
    </citation>
    <scope>NUCLEOTIDE SEQUENCE</scope>
    <source>
        <tissue evidence="8">Young leaves</tissue>
    </source>
</reference>
<feature type="transmembrane region" description="Helical" evidence="7">
    <location>
        <begin position="780"/>
        <end position="800"/>
    </location>
</feature>
<dbReference type="PANTHER" id="PTHR14319:SF3">
    <property type="entry name" value="TRANSMEMBRANE PROTEIN-LIKE PROTEIN"/>
    <property type="match status" value="1"/>
</dbReference>
<name>A0A9Q0JXR6_9MAGN</name>
<comment type="similarity">
    <text evidence="2">Belongs to the TMEM8 family.</text>
</comment>
<accession>A0A9Q0JXR6</accession>
<evidence type="ECO:0000313" key="8">
    <source>
        <dbReference type="EMBL" id="KAJ4955801.1"/>
    </source>
</evidence>
<comment type="caution">
    <text evidence="8">The sequence shown here is derived from an EMBL/GenBank/DDBJ whole genome shotgun (WGS) entry which is preliminary data.</text>
</comment>
<evidence type="ECO:0000256" key="2">
    <source>
        <dbReference type="ARBA" id="ARBA00005542"/>
    </source>
</evidence>
<feature type="transmembrane region" description="Helical" evidence="7">
    <location>
        <begin position="585"/>
        <end position="606"/>
    </location>
</feature>
<feature type="transmembrane region" description="Helical" evidence="7">
    <location>
        <begin position="695"/>
        <end position="712"/>
    </location>
</feature>
<feature type="transmembrane region" description="Helical" evidence="7">
    <location>
        <begin position="755"/>
        <end position="774"/>
    </location>
</feature>
<evidence type="ECO:0000256" key="4">
    <source>
        <dbReference type="ARBA" id="ARBA00022692"/>
    </source>
</evidence>
<evidence type="ECO:0000256" key="7">
    <source>
        <dbReference type="SAM" id="Phobius"/>
    </source>
</evidence>
<gene>
    <name evidence="8" type="ORF">NE237_012584</name>
</gene>
<dbReference type="AlphaFoldDB" id="A0A9Q0JXR6"/>
<proteinExistence type="inferred from homology"/>
<keyword evidence="6 7" id="KW-0472">Membrane</keyword>
<evidence type="ECO:0000256" key="1">
    <source>
        <dbReference type="ARBA" id="ARBA00004651"/>
    </source>
</evidence>
<keyword evidence="5 7" id="KW-1133">Transmembrane helix</keyword>
<dbReference type="PANTHER" id="PTHR14319">
    <property type="entry name" value="FIVE-SPAN TRANSMEMBRANE PROTEIN M83"/>
    <property type="match status" value="1"/>
</dbReference>
<dbReference type="Pfam" id="PF12036">
    <property type="entry name" value="DUF3522"/>
    <property type="match status" value="1"/>
</dbReference>
<dbReference type="InterPro" id="IPR021910">
    <property type="entry name" value="NGX6/PGAP6/MYMK"/>
</dbReference>
<evidence type="ECO:0000256" key="3">
    <source>
        <dbReference type="ARBA" id="ARBA00022475"/>
    </source>
</evidence>
<keyword evidence="4 7" id="KW-0812">Transmembrane</keyword>
<sequence length="829" mass="93715">MVKIPILNSGVGLNALLFISYLLVHCYSSDEDGGFNTFSVSNFRYSEIELKPYDWRYIRVDLPPWFSSMSITLKTDVDIDKGTIKRLPKNILPLICFRDRSLPLPEISDSSLKALGTFSNISIGGMRIHPSEEQCHLLEKNITVTLTNEQISPGVWYFGLFNGIGPVRTQSKMISRGPSYSFCANISVEGCTTLTMLGPYCNQTINLLTCARSDVYGGPKKLSVSDMYNKTVENVISCRNSYEAKCHGNDESNIYSLELLGTTVQLRIMATGVRFNQTHSANDTEDYSEIILMCYARHGSIPLTTSYDYSSDISKKPLVVDLPKEGRWYFTIQPINQSDVHGRMLERNISSNICYSMEWQAIECPVGKNGPNCTWQSYMLQTVLRKNPSAPFESYYLPMDEKMSLKAANFPLEPLLSNISVGDKLNFAWTYFIMDIPRGAAGGNIHIHLESDAKLDYEIYARFGGLPSLDTWDYYYANKTSYSNESMFFKLYDSSDEEFDFYILYAGEGTWSFGLKHPVHTSSSSKHQTDMSISVENCPKGCSSQGKCQLVVDSSGLALYSYCACDRRHGGFDCSVEIVSHKGHIWQSIALIASNAAAILPAFWALRQKAFAEWVLYTSSGISSGLYHACDVGTWCILSFHTLQFMDFWLSFMAVVSTFVYLAAIDEVSKRTIHTCVAILTALMAETGATRSTNIIIVISIGALGLITGWLIEFSTQYRSISWSVEFCINILGRWQNIRGWMSYLFITLRKRFRWAFVLMGFVALSMAAISWRLETTGNYWIWHSVWHVSIYTSSFFFLCSKVTIINDETHSHADREYELTRQDSFSGR</sequence>
<evidence type="ECO:0000256" key="6">
    <source>
        <dbReference type="ARBA" id="ARBA00023136"/>
    </source>
</evidence>
<evidence type="ECO:0000313" key="9">
    <source>
        <dbReference type="Proteomes" id="UP001141806"/>
    </source>
</evidence>
<dbReference type="EMBL" id="JAMYWD010000011">
    <property type="protein sequence ID" value="KAJ4955801.1"/>
    <property type="molecule type" value="Genomic_DNA"/>
</dbReference>